<evidence type="ECO:0000313" key="2">
    <source>
        <dbReference type="Proteomes" id="UP000440004"/>
    </source>
</evidence>
<reference evidence="1 2" key="1">
    <citation type="submission" date="2019-10" db="EMBL/GenBank/DDBJ databases">
        <title>Alkalibaculum tamaniensis sp.nov., a new alkaliphilic acetogen, isolated on methoxylated aromatics from a mud volcano.</title>
        <authorList>
            <person name="Khomyakova M.A."/>
            <person name="Merkel A.Y."/>
            <person name="Bonch-Osmolovskaya E.A."/>
            <person name="Slobodkin A.I."/>
        </authorList>
    </citation>
    <scope>NUCLEOTIDE SEQUENCE [LARGE SCALE GENOMIC DNA]</scope>
    <source>
        <strain evidence="1 2">M08DMB</strain>
    </source>
</reference>
<dbReference type="EMBL" id="WHNX01000001">
    <property type="protein sequence ID" value="MPW24230.1"/>
    <property type="molecule type" value="Genomic_DNA"/>
</dbReference>
<proteinExistence type="predicted"/>
<protein>
    <submittedName>
        <fullName evidence="1">Uncharacterized protein</fullName>
    </submittedName>
</protein>
<organism evidence="1 2">
    <name type="scientific">Alkalibaculum sporogenes</name>
    <dbReference type="NCBI Taxonomy" id="2655001"/>
    <lineage>
        <taxon>Bacteria</taxon>
        <taxon>Bacillati</taxon>
        <taxon>Bacillota</taxon>
        <taxon>Clostridia</taxon>
        <taxon>Eubacteriales</taxon>
        <taxon>Eubacteriaceae</taxon>
        <taxon>Alkalibaculum</taxon>
    </lineage>
</organism>
<comment type="caution">
    <text evidence="1">The sequence shown here is derived from an EMBL/GenBank/DDBJ whole genome shotgun (WGS) entry which is preliminary data.</text>
</comment>
<dbReference type="RefSeq" id="WP_152800537.1">
    <property type="nucleotide sequence ID" value="NZ_WHNX01000001.1"/>
</dbReference>
<name>A0A6A7K4C7_9FIRM</name>
<evidence type="ECO:0000313" key="1">
    <source>
        <dbReference type="EMBL" id="MPW24230.1"/>
    </source>
</evidence>
<accession>A0A6A7K4C7</accession>
<sequence length="77" mass="9178">MFWLEQFVQQVKGSYITDEIRFDYLVFNKETIGTCINVYVKKYLNNDCDIVLRTSILIMKSKLIRNKEQVSIIEISH</sequence>
<dbReference type="Proteomes" id="UP000440004">
    <property type="component" value="Unassembled WGS sequence"/>
</dbReference>
<gene>
    <name evidence="1" type="ORF">GC105_00265</name>
</gene>
<dbReference type="AlphaFoldDB" id="A0A6A7K4C7"/>
<keyword evidence="2" id="KW-1185">Reference proteome</keyword>